<organism evidence="2 3">
    <name type="scientific">Myripristis murdjan</name>
    <name type="common">pinecone soldierfish</name>
    <dbReference type="NCBI Taxonomy" id="586833"/>
    <lineage>
        <taxon>Eukaryota</taxon>
        <taxon>Metazoa</taxon>
        <taxon>Chordata</taxon>
        <taxon>Craniata</taxon>
        <taxon>Vertebrata</taxon>
        <taxon>Euteleostomi</taxon>
        <taxon>Actinopterygii</taxon>
        <taxon>Neopterygii</taxon>
        <taxon>Teleostei</taxon>
        <taxon>Neoteleostei</taxon>
        <taxon>Acanthomorphata</taxon>
        <taxon>Holocentriformes</taxon>
        <taxon>Holocentridae</taxon>
        <taxon>Myripristis</taxon>
    </lineage>
</organism>
<feature type="chain" id="PRO_5025601439" evidence="1">
    <location>
        <begin position="20"/>
        <end position="150"/>
    </location>
</feature>
<evidence type="ECO:0000313" key="3">
    <source>
        <dbReference type="Proteomes" id="UP000472263"/>
    </source>
</evidence>
<dbReference type="Pfam" id="PF05824">
    <property type="entry name" value="Pro-MCH"/>
    <property type="match status" value="1"/>
</dbReference>
<reference evidence="2" key="3">
    <citation type="submission" date="2025-09" db="UniProtKB">
        <authorList>
            <consortium name="Ensembl"/>
        </authorList>
    </citation>
    <scope>IDENTIFICATION</scope>
</reference>
<dbReference type="Proteomes" id="UP000472263">
    <property type="component" value="Chromosome 23"/>
</dbReference>
<dbReference type="InParanoid" id="A0A667ZPT1"/>
<evidence type="ECO:0000256" key="1">
    <source>
        <dbReference type="SAM" id="SignalP"/>
    </source>
</evidence>
<sequence length="150" mass="16508">MISVYSVLFALVLLSGLSGRSVTVGVPASKLDDGRTEQESLGSLLDDEAMKEDSMGPPLFRRSLIVESKVGDEDGKPKFIIFSDTGLEGPSMRGLNPAFTRGLPPLMDQRSGHTPAEYNLKVDRRDTDIDVLRCMIGRVYRPCWFSDPPC</sequence>
<reference evidence="2" key="1">
    <citation type="submission" date="2019-06" db="EMBL/GenBank/DDBJ databases">
        <authorList>
            <consortium name="Wellcome Sanger Institute Data Sharing"/>
        </authorList>
    </citation>
    <scope>NUCLEOTIDE SEQUENCE [LARGE SCALE GENOMIC DNA]</scope>
</reference>
<accession>A0A667ZPT1</accession>
<dbReference type="GO" id="GO:0007268">
    <property type="term" value="P:chemical synaptic transmission"/>
    <property type="evidence" value="ECO:0007669"/>
    <property type="project" value="InterPro"/>
</dbReference>
<dbReference type="AlphaFoldDB" id="A0A667ZPT1"/>
<dbReference type="Ensembl" id="ENSMMDT00005041512.1">
    <property type="protein sequence ID" value="ENSMMDP00005040678.1"/>
    <property type="gene ID" value="ENSMMDG00005018820.1"/>
</dbReference>
<keyword evidence="1" id="KW-0732">Signal</keyword>
<dbReference type="GO" id="GO:0045202">
    <property type="term" value="C:synapse"/>
    <property type="evidence" value="ECO:0007669"/>
    <property type="project" value="GOC"/>
</dbReference>
<dbReference type="GO" id="GO:0031777">
    <property type="term" value="F:type 1 melanin-concentrating hormone receptor binding"/>
    <property type="evidence" value="ECO:0007669"/>
    <property type="project" value="TreeGrafter"/>
</dbReference>
<dbReference type="GeneTree" id="ENSGT00940000168896"/>
<dbReference type="PANTHER" id="PTHR12091">
    <property type="entry name" value="MELANIN-CONCENTRATING HORMONE"/>
    <property type="match status" value="1"/>
</dbReference>
<dbReference type="GO" id="GO:0030354">
    <property type="term" value="F:melanin-concentrating hormone activity"/>
    <property type="evidence" value="ECO:0007669"/>
    <property type="project" value="InterPro"/>
</dbReference>
<protein>
    <submittedName>
        <fullName evidence="2">Pro-MCH 2-like</fullName>
    </submittedName>
</protein>
<dbReference type="PANTHER" id="PTHR12091:SF2">
    <property type="entry name" value="PRO-MCH PRECURSOR"/>
    <property type="match status" value="1"/>
</dbReference>
<feature type="signal peptide" evidence="1">
    <location>
        <begin position="1"/>
        <end position="19"/>
    </location>
</feature>
<gene>
    <name evidence="2" type="primary">pmch</name>
</gene>
<keyword evidence="3" id="KW-1185">Reference proteome</keyword>
<proteinExistence type="predicted"/>
<name>A0A667ZPT1_9TELE</name>
<dbReference type="InterPro" id="IPR005456">
    <property type="entry name" value="Prepro-melanin_conc_hormone"/>
</dbReference>
<evidence type="ECO:0000313" key="2">
    <source>
        <dbReference type="Ensembl" id="ENSMMDP00005040678.1"/>
    </source>
</evidence>
<reference evidence="2" key="2">
    <citation type="submission" date="2025-08" db="UniProtKB">
        <authorList>
            <consortium name="Ensembl"/>
        </authorList>
    </citation>
    <scope>IDENTIFICATION</scope>
</reference>